<evidence type="ECO:0000259" key="5">
    <source>
        <dbReference type="PROSITE" id="PS51842"/>
    </source>
</evidence>
<dbReference type="Gene3D" id="1.20.5.170">
    <property type="match status" value="1"/>
</dbReference>
<evidence type="ECO:0000313" key="7">
    <source>
        <dbReference type="Proteomes" id="UP000824782"/>
    </source>
</evidence>
<dbReference type="GO" id="GO:0031424">
    <property type="term" value="P:keratinization"/>
    <property type="evidence" value="ECO:0007669"/>
    <property type="project" value="TreeGrafter"/>
</dbReference>
<feature type="region of interest" description="Disordered" evidence="4">
    <location>
        <begin position="37"/>
        <end position="82"/>
    </location>
</feature>
<dbReference type="AlphaFoldDB" id="A0AAV6ZEH8"/>
<keyword evidence="2" id="KW-0403">Intermediate filament</keyword>
<dbReference type="SUPFAM" id="SSF64593">
    <property type="entry name" value="Intermediate filament protein, coiled coil region"/>
    <property type="match status" value="1"/>
</dbReference>
<evidence type="ECO:0000256" key="1">
    <source>
        <dbReference type="ARBA" id="ARBA00022744"/>
    </source>
</evidence>
<keyword evidence="3" id="KW-0175">Coiled coil</keyword>
<accession>A0AAV6ZEH8</accession>
<gene>
    <name evidence="6" type="ORF">GDO81_030158</name>
</gene>
<dbReference type="PANTHER" id="PTHR45616:SF21">
    <property type="entry name" value="KERATIN, TYPE II CYTOSKELETAL 7"/>
    <property type="match status" value="1"/>
</dbReference>
<feature type="compositionally biased region" description="Polar residues" evidence="4">
    <location>
        <begin position="72"/>
        <end position="82"/>
    </location>
</feature>
<evidence type="ECO:0000313" key="6">
    <source>
        <dbReference type="EMBL" id="KAG8546640.1"/>
    </source>
</evidence>
<dbReference type="GO" id="GO:0030280">
    <property type="term" value="F:structural constituent of skin epidermis"/>
    <property type="evidence" value="ECO:0007669"/>
    <property type="project" value="TreeGrafter"/>
</dbReference>
<dbReference type="PROSITE" id="PS00226">
    <property type="entry name" value="IF_ROD_1"/>
    <property type="match status" value="1"/>
</dbReference>
<dbReference type="InterPro" id="IPR018039">
    <property type="entry name" value="IF_conserved"/>
</dbReference>
<evidence type="ECO:0000256" key="4">
    <source>
        <dbReference type="SAM" id="MobiDB-lite"/>
    </source>
</evidence>
<protein>
    <recommendedName>
        <fullName evidence="5">IF rod domain-containing protein</fullName>
    </recommendedName>
</protein>
<dbReference type="GO" id="GO:0045095">
    <property type="term" value="C:keratin filament"/>
    <property type="evidence" value="ECO:0007669"/>
    <property type="project" value="TreeGrafter"/>
</dbReference>
<sequence length="82" mass="8663">MNVKLALDIEIATYRKLLEGEEHRLCAEGSGSVSISVLHSSSGGHGSSGHHHKRGFSTGSLSSGKYSSGHGQSVQNEKATYH</sequence>
<keyword evidence="7" id="KW-1185">Reference proteome</keyword>
<dbReference type="GO" id="GO:0005615">
    <property type="term" value="C:extracellular space"/>
    <property type="evidence" value="ECO:0007669"/>
    <property type="project" value="TreeGrafter"/>
</dbReference>
<dbReference type="PANTHER" id="PTHR45616">
    <property type="entry name" value="GATA-TYPE DOMAIN-CONTAINING PROTEIN"/>
    <property type="match status" value="1"/>
</dbReference>
<dbReference type="GO" id="GO:0045109">
    <property type="term" value="P:intermediate filament organization"/>
    <property type="evidence" value="ECO:0007669"/>
    <property type="project" value="TreeGrafter"/>
</dbReference>
<evidence type="ECO:0000256" key="2">
    <source>
        <dbReference type="ARBA" id="ARBA00022754"/>
    </source>
</evidence>
<reference evidence="6" key="1">
    <citation type="thesis" date="2020" institute="ProQuest LLC" country="789 East Eisenhower Parkway, Ann Arbor, MI, USA">
        <title>Comparative Genomics and Chromosome Evolution.</title>
        <authorList>
            <person name="Mudd A.B."/>
        </authorList>
    </citation>
    <scope>NUCLEOTIDE SEQUENCE</scope>
    <source>
        <strain evidence="6">237g6f4</strain>
        <tissue evidence="6">Blood</tissue>
    </source>
</reference>
<evidence type="ECO:0000256" key="3">
    <source>
        <dbReference type="ARBA" id="ARBA00023054"/>
    </source>
</evidence>
<dbReference type="PROSITE" id="PS51842">
    <property type="entry name" value="IF_ROD_2"/>
    <property type="match status" value="1"/>
</dbReference>
<dbReference type="Proteomes" id="UP000824782">
    <property type="component" value="Unassembled WGS sequence"/>
</dbReference>
<feature type="domain" description="IF rod" evidence="5">
    <location>
        <begin position="1"/>
        <end position="25"/>
    </location>
</feature>
<proteinExistence type="predicted"/>
<dbReference type="InterPro" id="IPR039008">
    <property type="entry name" value="IF_rod_dom"/>
</dbReference>
<feature type="compositionally biased region" description="Low complexity" evidence="4">
    <location>
        <begin position="57"/>
        <end position="71"/>
    </location>
</feature>
<keyword evidence="1" id="KW-0416">Keratin</keyword>
<comment type="caution">
    <text evidence="6">The sequence shown here is derived from an EMBL/GenBank/DDBJ whole genome shotgun (WGS) entry which is preliminary data.</text>
</comment>
<name>A0AAV6ZEH8_ENGPU</name>
<dbReference type="EMBL" id="WNYA01000996">
    <property type="protein sequence ID" value="KAG8546640.1"/>
    <property type="molecule type" value="Genomic_DNA"/>
</dbReference>
<organism evidence="6 7">
    <name type="scientific">Engystomops pustulosus</name>
    <name type="common">Tungara frog</name>
    <name type="synonym">Physalaemus pustulosus</name>
    <dbReference type="NCBI Taxonomy" id="76066"/>
    <lineage>
        <taxon>Eukaryota</taxon>
        <taxon>Metazoa</taxon>
        <taxon>Chordata</taxon>
        <taxon>Craniata</taxon>
        <taxon>Vertebrata</taxon>
        <taxon>Euteleostomi</taxon>
        <taxon>Amphibia</taxon>
        <taxon>Batrachia</taxon>
        <taxon>Anura</taxon>
        <taxon>Neobatrachia</taxon>
        <taxon>Hyloidea</taxon>
        <taxon>Leptodactylidae</taxon>
        <taxon>Leiuperinae</taxon>
        <taxon>Engystomops</taxon>
    </lineage>
</organism>